<evidence type="ECO:0000313" key="2">
    <source>
        <dbReference type="Proteomes" id="UP000078397"/>
    </source>
</evidence>
<gene>
    <name evidence="1" type="ORF">VFPPC_09925</name>
</gene>
<dbReference type="KEGG" id="pchm:VFPPC_09925"/>
<reference evidence="1 2" key="1">
    <citation type="journal article" date="2016" name="PLoS Pathog.">
        <title>Biosynthesis of antibiotic leucinostatins in bio-control fungus Purpureocillium lilacinum and their inhibition on phytophthora revealed by genome mining.</title>
        <authorList>
            <person name="Wang G."/>
            <person name="Liu Z."/>
            <person name="Lin R."/>
            <person name="Li E."/>
            <person name="Mao Z."/>
            <person name="Ling J."/>
            <person name="Yang Y."/>
            <person name="Yin W.B."/>
            <person name="Xie B."/>
        </authorList>
    </citation>
    <scope>NUCLEOTIDE SEQUENCE [LARGE SCALE GENOMIC DNA]</scope>
    <source>
        <strain evidence="1">170</strain>
    </source>
</reference>
<organism evidence="1 2">
    <name type="scientific">Pochonia chlamydosporia 170</name>
    <dbReference type="NCBI Taxonomy" id="1380566"/>
    <lineage>
        <taxon>Eukaryota</taxon>
        <taxon>Fungi</taxon>
        <taxon>Dikarya</taxon>
        <taxon>Ascomycota</taxon>
        <taxon>Pezizomycotina</taxon>
        <taxon>Sordariomycetes</taxon>
        <taxon>Hypocreomycetidae</taxon>
        <taxon>Hypocreales</taxon>
        <taxon>Clavicipitaceae</taxon>
        <taxon>Pochonia</taxon>
    </lineage>
</organism>
<dbReference type="GeneID" id="28852376"/>
<proteinExistence type="predicted"/>
<name>A0A179F314_METCM</name>
<accession>A0A179F314</accession>
<dbReference type="Proteomes" id="UP000078397">
    <property type="component" value="Unassembled WGS sequence"/>
</dbReference>
<evidence type="ECO:0000313" key="1">
    <source>
        <dbReference type="EMBL" id="OAQ59814.1"/>
    </source>
</evidence>
<comment type="caution">
    <text evidence="1">The sequence shown here is derived from an EMBL/GenBank/DDBJ whole genome shotgun (WGS) entry which is preliminary data.</text>
</comment>
<dbReference type="EMBL" id="LSBJ02000004">
    <property type="protein sequence ID" value="OAQ59814.1"/>
    <property type="molecule type" value="Genomic_DNA"/>
</dbReference>
<dbReference type="AlphaFoldDB" id="A0A179F314"/>
<protein>
    <submittedName>
        <fullName evidence="1">Uncharacterized protein</fullName>
    </submittedName>
</protein>
<keyword evidence="2" id="KW-1185">Reference proteome</keyword>
<dbReference type="RefSeq" id="XP_018137775.1">
    <property type="nucleotide sequence ID" value="XM_018288382.1"/>
</dbReference>
<sequence>MDRCMKSCFCLFSRRAIVINSYNSTVLPAIYIERCKSQTKQLNRTPSTAPGVRPVQRLQSIIISTKERGFVGLNMSLGCRARAGESGLLSLYFWVRGTATEFLGECFNMMVKKQRREETVIYGLQQ</sequence>